<dbReference type="RefSeq" id="WP_230843878.1">
    <property type="nucleotide sequence ID" value="NZ_CP063845.1"/>
</dbReference>
<accession>A0ABY3PSG4</accession>
<sequence>MLARIRPTPAVKIATTAEEREAIFRFRRFVAAYRFRNSTMAARPSPAVARA</sequence>
<evidence type="ECO:0000313" key="1">
    <source>
        <dbReference type="EMBL" id="UFP96630.1"/>
    </source>
</evidence>
<evidence type="ECO:0000313" key="2">
    <source>
        <dbReference type="Proteomes" id="UP001054846"/>
    </source>
</evidence>
<keyword evidence="2" id="KW-1185">Reference proteome</keyword>
<organism evidence="1 2">
    <name type="scientific">Gloeobacter morelensis MG652769</name>
    <dbReference type="NCBI Taxonomy" id="2781736"/>
    <lineage>
        <taxon>Bacteria</taxon>
        <taxon>Bacillati</taxon>
        <taxon>Cyanobacteriota</taxon>
        <taxon>Cyanophyceae</taxon>
        <taxon>Gloeobacterales</taxon>
        <taxon>Gloeobacteraceae</taxon>
        <taxon>Gloeobacter</taxon>
        <taxon>Gloeobacter morelensis</taxon>
    </lineage>
</organism>
<dbReference type="Proteomes" id="UP001054846">
    <property type="component" value="Chromosome"/>
</dbReference>
<name>A0ABY3PSG4_9CYAN</name>
<dbReference type="EMBL" id="CP063845">
    <property type="protein sequence ID" value="UFP96630.1"/>
    <property type="molecule type" value="Genomic_DNA"/>
</dbReference>
<reference evidence="1 2" key="1">
    <citation type="journal article" date="2021" name="Genome Biol. Evol.">
        <title>Complete Genome Sequencing of a Novel Gloeobacter Species from a Waterfall Cave in Mexico.</title>
        <authorList>
            <person name="Saw J.H."/>
            <person name="Cardona T."/>
            <person name="Montejano G."/>
        </authorList>
    </citation>
    <scope>NUCLEOTIDE SEQUENCE [LARGE SCALE GENOMIC DNA]</scope>
    <source>
        <strain evidence="1">MG652769</strain>
    </source>
</reference>
<protein>
    <submittedName>
        <fullName evidence="1">Uncharacterized protein</fullName>
    </submittedName>
</protein>
<gene>
    <name evidence="1" type="ORF">ISF26_10650</name>
</gene>
<proteinExistence type="predicted"/>